<name>A0A2S8F3S4_9BACT</name>
<protein>
    <recommendedName>
        <fullName evidence="3">HD domain-containing protein</fullName>
    </recommendedName>
</protein>
<evidence type="ECO:0000313" key="2">
    <source>
        <dbReference type="Proteomes" id="UP000239388"/>
    </source>
</evidence>
<dbReference type="AlphaFoldDB" id="A0A2S8F3S4"/>
<accession>A0A2S8F3S4</accession>
<dbReference type="SUPFAM" id="SSF109604">
    <property type="entry name" value="HD-domain/PDEase-like"/>
    <property type="match status" value="1"/>
</dbReference>
<dbReference type="RefSeq" id="WP_105359944.1">
    <property type="nucleotide sequence ID" value="NZ_PUIB01000029.1"/>
</dbReference>
<sequence length="174" mass="19661">MDLRPILAVALSEYRLSPQGIHGVAHWARVLENGRRIAEATDANVDVVSLFAVLHDSRRIDDGYDPEHGPRAADFARRIRKRYIHLPDDQFELLYQACAGHTTGLTHDDITVRTCWDADRLDLGRVGVTPHPSRLCTDFAKRPATIKWADGRAAFGVIPTMVEDEWGIDLQPWR</sequence>
<dbReference type="Gene3D" id="1.10.3210.10">
    <property type="entry name" value="Hypothetical protein af1432"/>
    <property type="match status" value="1"/>
</dbReference>
<evidence type="ECO:0000313" key="1">
    <source>
        <dbReference type="EMBL" id="PQO26798.1"/>
    </source>
</evidence>
<evidence type="ECO:0008006" key="3">
    <source>
        <dbReference type="Google" id="ProtNLM"/>
    </source>
</evidence>
<dbReference type="EMBL" id="PUIB01000029">
    <property type="protein sequence ID" value="PQO26798.1"/>
    <property type="molecule type" value="Genomic_DNA"/>
</dbReference>
<gene>
    <name evidence="1" type="ORF">C5Y98_28920</name>
</gene>
<reference evidence="1 2" key="1">
    <citation type="submission" date="2018-02" db="EMBL/GenBank/DDBJ databases">
        <title>Comparative genomes isolates from brazilian mangrove.</title>
        <authorList>
            <person name="Araujo J.E."/>
            <person name="Taketani R.G."/>
            <person name="Silva M.C.P."/>
            <person name="Loureco M.V."/>
            <person name="Andreote F.D."/>
        </authorList>
    </citation>
    <scope>NUCLEOTIDE SEQUENCE [LARGE SCALE GENOMIC DNA]</scope>
    <source>
        <strain evidence="1 2">NAP PRIS-MGV</strain>
    </source>
</reference>
<dbReference type="OrthoDB" id="9797344at2"/>
<organism evidence="1 2">
    <name type="scientific">Blastopirellula marina</name>
    <dbReference type="NCBI Taxonomy" id="124"/>
    <lineage>
        <taxon>Bacteria</taxon>
        <taxon>Pseudomonadati</taxon>
        <taxon>Planctomycetota</taxon>
        <taxon>Planctomycetia</taxon>
        <taxon>Pirellulales</taxon>
        <taxon>Pirellulaceae</taxon>
        <taxon>Blastopirellula</taxon>
    </lineage>
</organism>
<comment type="caution">
    <text evidence="1">The sequence shown here is derived from an EMBL/GenBank/DDBJ whole genome shotgun (WGS) entry which is preliminary data.</text>
</comment>
<dbReference type="Proteomes" id="UP000239388">
    <property type="component" value="Unassembled WGS sequence"/>
</dbReference>
<proteinExistence type="predicted"/>